<dbReference type="PANTHER" id="PTHR31672">
    <property type="entry name" value="BNACNNG10540D PROTEIN"/>
    <property type="match status" value="1"/>
</dbReference>
<reference evidence="2" key="1">
    <citation type="submission" date="2023-03" db="EMBL/GenBank/DDBJ databases">
        <title>Chromosome-scale reference genome and RAD-based genetic map of yellow starthistle (Centaurea solstitialis) reveal putative structural variation and QTLs associated with invader traits.</title>
        <authorList>
            <person name="Reatini B."/>
            <person name="Cang F.A."/>
            <person name="Jiang Q."/>
            <person name="Mckibben M.T.W."/>
            <person name="Barker M.S."/>
            <person name="Rieseberg L.H."/>
            <person name="Dlugosch K.M."/>
        </authorList>
    </citation>
    <scope>NUCLEOTIDE SEQUENCE</scope>
    <source>
        <strain evidence="2">CAN-66</strain>
        <tissue evidence="2">Leaf</tissue>
    </source>
</reference>
<dbReference type="NCBIfam" id="TIGR01640">
    <property type="entry name" value="F_box_assoc_1"/>
    <property type="match status" value="2"/>
</dbReference>
<dbReference type="Pfam" id="PF12937">
    <property type="entry name" value="F-box-like"/>
    <property type="match status" value="1"/>
</dbReference>
<dbReference type="InterPro" id="IPR050796">
    <property type="entry name" value="SCF_F-box_component"/>
</dbReference>
<dbReference type="PANTHER" id="PTHR31672:SF13">
    <property type="entry name" value="F-BOX PROTEIN CPR30-LIKE"/>
    <property type="match status" value="1"/>
</dbReference>
<evidence type="ECO:0000313" key="3">
    <source>
        <dbReference type="Proteomes" id="UP001172457"/>
    </source>
</evidence>
<dbReference type="Pfam" id="PF07734">
    <property type="entry name" value="FBA_1"/>
    <property type="match status" value="2"/>
</dbReference>
<gene>
    <name evidence="2" type="ORF">OSB04_015740</name>
</gene>
<dbReference type="InterPro" id="IPR017451">
    <property type="entry name" value="F-box-assoc_interact_dom"/>
</dbReference>
<feature type="domain" description="F-box" evidence="1">
    <location>
        <begin position="1"/>
        <end position="43"/>
    </location>
</feature>
<keyword evidence="3" id="KW-1185">Reference proteome</keyword>
<dbReference type="InterPro" id="IPR036047">
    <property type="entry name" value="F-box-like_dom_sf"/>
</dbReference>
<protein>
    <recommendedName>
        <fullName evidence="1">F-box domain-containing protein</fullName>
    </recommendedName>
</protein>
<organism evidence="2 3">
    <name type="scientific">Centaurea solstitialis</name>
    <name type="common">yellow star-thistle</name>
    <dbReference type="NCBI Taxonomy" id="347529"/>
    <lineage>
        <taxon>Eukaryota</taxon>
        <taxon>Viridiplantae</taxon>
        <taxon>Streptophyta</taxon>
        <taxon>Embryophyta</taxon>
        <taxon>Tracheophyta</taxon>
        <taxon>Spermatophyta</taxon>
        <taxon>Magnoliopsida</taxon>
        <taxon>eudicotyledons</taxon>
        <taxon>Gunneridae</taxon>
        <taxon>Pentapetalae</taxon>
        <taxon>asterids</taxon>
        <taxon>campanulids</taxon>
        <taxon>Asterales</taxon>
        <taxon>Asteraceae</taxon>
        <taxon>Carduoideae</taxon>
        <taxon>Cardueae</taxon>
        <taxon>Centaureinae</taxon>
        <taxon>Centaurea</taxon>
    </lineage>
</organism>
<dbReference type="AlphaFoldDB" id="A0AA38TBK1"/>
<evidence type="ECO:0000259" key="1">
    <source>
        <dbReference type="PROSITE" id="PS50181"/>
    </source>
</evidence>
<dbReference type="Proteomes" id="UP001172457">
    <property type="component" value="Chromosome 4"/>
</dbReference>
<dbReference type="EMBL" id="JARYMX010000004">
    <property type="protein sequence ID" value="KAJ9551695.1"/>
    <property type="molecule type" value="Genomic_DNA"/>
</dbReference>
<proteinExistence type="predicted"/>
<name>A0AA38TBK1_9ASTR</name>
<dbReference type="InterPro" id="IPR006527">
    <property type="entry name" value="F-box-assoc_dom_typ1"/>
</dbReference>
<dbReference type="PROSITE" id="PS50181">
    <property type="entry name" value="FBOX"/>
    <property type="match status" value="1"/>
</dbReference>
<accession>A0AA38TBK1</accession>
<sequence length="759" mass="87776">MEDLPAELTIKILSRLPVKTIVQCKCVCKKWRNLISDSLFVNIHLSISPTGLIIKHHLCVYRTDYRLSPSDPGTRKWVQIEDKVDHRHLHHDPLMSLNLNLDPILKNTWKRYMGLVNGLICLRHSSLEPNLDDIYICNSVTREYMSLPRQCYQRDCFPGVVYGFGVSSLMGEYKVVQAFQEKTFEQNGDKPAWASVLEADCQVLPVKGKRRPPYEAPGRAGPSPWLSWQPPWASKAIGHLSSTYMKMGCYTCLVPVTYELKTSHQIYRAPFLNNHCHWIVSDSKDAHYKIATFDLDKETFQLFTSPPESVQGKRCYGQSLGILKGCLCKLDTYHYELNIWVMKEYGINNSWHKQVVNRTTQWPLYQPLYLIAGLKDGSILMVFENQNQLFVFDPQSQTIEDPKMFDCGSHVLVNCSRSVPASFVDLHLSRSPSGLIIHDLRDDTVTDPGVFRWVEIEDEVDHHYLHHDPLMSLDLNMVPVFQNSQISQKGSVNGLICLCQYSLRPKVDNTYICNPITSEYMILPRQQHCIEDSYRYGFGVSSRTQEYKVVRTFQKTLRPNVVEAEIYTLGIGQWRSLGRVPYLLYEYGRFLNGHCHWIVRNPEDARDAPLKICTFDLDKETFQLFPSPPTESVQENRIDFQRLAVLKGFLYEIDTYYSQVIIWVMKEYGIKKSWHKEVVITQETNIDIDWPLWVPMTLIEVLKDGSMLIVSEDDELLAFHPRSGTIEDTDMFGVDSSGMTYRPSFLKLHNFESESVHMF</sequence>
<dbReference type="InterPro" id="IPR001810">
    <property type="entry name" value="F-box_dom"/>
</dbReference>
<dbReference type="SMART" id="SM00256">
    <property type="entry name" value="FBOX"/>
    <property type="match status" value="1"/>
</dbReference>
<evidence type="ECO:0000313" key="2">
    <source>
        <dbReference type="EMBL" id="KAJ9551695.1"/>
    </source>
</evidence>
<dbReference type="Gene3D" id="1.20.1280.50">
    <property type="match status" value="1"/>
</dbReference>
<comment type="caution">
    <text evidence="2">The sequence shown here is derived from an EMBL/GenBank/DDBJ whole genome shotgun (WGS) entry which is preliminary data.</text>
</comment>
<dbReference type="SUPFAM" id="SSF81383">
    <property type="entry name" value="F-box domain"/>
    <property type="match status" value="1"/>
</dbReference>
<dbReference type="CDD" id="cd22157">
    <property type="entry name" value="F-box_AtFBW1-like"/>
    <property type="match status" value="1"/>
</dbReference>